<feature type="domain" description="BPTI/Kunitz inhibitor" evidence="8">
    <location>
        <begin position="30"/>
        <end position="80"/>
    </location>
</feature>
<gene>
    <name evidence="9" type="ORF">AWZ03_002206</name>
</gene>
<comment type="caution">
    <text evidence="9">The sequence shown here is derived from an EMBL/GenBank/DDBJ whole genome shotgun (WGS) entry which is preliminary data.</text>
</comment>
<dbReference type="Pfam" id="PF00014">
    <property type="entry name" value="Kunitz_BPTI"/>
    <property type="match status" value="1"/>
</dbReference>
<dbReference type="PANTHER" id="PTHR10083:SF381">
    <property type="entry name" value="BPTI_KUNITZ INHIBITOR DOMAIN-CONTAINING PROTEIN"/>
    <property type="match status" value="1"/>
</dbReference>
<dbReference type="EMBL" id="LSRL02000009">
    <property type="protein sequence ID" value="TDG51411.1"/>
    <property type="molecule type" value="Genomic_DNA"/>
</dbReference>
<dbReference type="STRING" id="7232.A0A484BUI0"/>
<dbReference type="PRINTS" id="PR00759">
    <property type="entry name" value="BASICPTASE"/>
</dbReference>
<sequence>MQLLPLVGSLIVLAQGHNWPNEPLFTSIRCWAIVDPGHCRGSYRMFGYDPYSGYCIPFIYTGCGGNPNRFQSEIECINKCKMSSGEMEYDSSSSSMSQGSGDDVPEQLNVGESNETGSGNNSDSDSNEPIITVDYYDTVVAPQPIEDYGDDNYVRSDNKLLTD</sequence>
<dbReference type="KEGG" id="dnv:108649491"/>
<evidence type="ECO:0000256" key="2">
    <source>
        <dbReference type="ARBA" id="ARBA00022525"/>
    </source>
</evidence>
<feature type="compositionally biased region" description="Low complexity" evidence="6">
    <location>
        <begin position="109"/>
        <end position="128"/>
    </location>
</feature>
<dbReference type="GO" id="GO:0005615">
    <property type="term" value="C:extracellular space"/>
    <property type="evidence" value="ECO:0007669"/>
    <property type="project" value="TreeGrafter"/>
</dbReference>
<name>A0A484BUI0_DRONA</name>
<evidence type="ECO:0000313" key="10">
    <source>
        <dbReference type="Proteomes" id="UP000295192"/>
    </source>
</evidence>
<protein>
    <recommendedName>
        <fullName evidence="8">BPTI/Kunitz inhibitor domain-containing protein</fullName>
    </recommendedName>
</protein>
<dbReference type="PROSITE" id="PS50279">
    <property type="entry name" value="BPTI_KUNITZ_2"/>
    <property type="match status" value="1"/>
</dbReference>
<evidence type="ECO:0000256" key="6">
    <source>
        <dbReference type="SAM" id="MobiDB-lite"/>
    </source>
</evidence>
<dbReference type="CDD" id="cd00109">
    <property type="entry name" value="Kunitz-type"/>
    <property type="match status" value="1"/>
</dbReference>
<keyword evidence="4" id="KW-0722">Serine protease inhibitor</keyword>
<keyword evidence="10" id="KW-1185">Reference proteome</keyword>
<feature type="region of interest" description="Disordered" evidence="6">
    <location>
        <begin position="85"/>
        <end position="163"/>
    </location>
</feature>
<organism evidence="9 10">
    <name type="scientific">Drosophila navojoa</name>
    <name type="common">Fruit fly</name>
    <dbReference type="NCBI Taxonomy" id="7232"/>
    <lineage>
        <taxon>Eukaryota</taxon>
        <taxon>Metazoa</taxon>
        <taxon>Ecdysozoa</taxon>
        <taxon>Arthropoda</taxon>
        <taxon>Hexapoda</taxon>
        <taxon>Insecta</taxon>
        <taxon>Pterygota</taxon>
        <taxon>Neoptera</taxon>
        <taxon>Endopterygota</taxon>
        <taxon>Diptera</taxon>
        <taxon>Brachycera</taxon>
        <taxon>Muscomorpha</taxon>
        <taxon>Ephydroidea</taxon>
        <taxon>Drosophilidae</taxon>
        <taxon>Drosophila</taxon>
    </lineage>
</organism>
<keyword evidence="7" id="KW-0732">Signal</keyword>
<reference evidence="9 10" key="1">
    <citation type="journal article" date="2019" name="J. Hered.">
        <title>An Improved Genome Assembly for Drosophila navojoa, the Basal Species in the mojavensis Cluster.</title>
        <authorList>
            <person name="Vanderlinde T."/>
            <person name="Dupim E.G."/>
            <person name="Nazario-Yepiz N.O."/>
            <person name="Carvalho A.B."/>
        </authorList>
    </citation>
    <scope>NUCLEOTIDE SEQUENCE [LARGE SCALE GENOMIC DNA]</scope>
    <source>
        <strain evidence="9">Navoj_Jal97</strain>
        <tissue evidence="9">Whole organism</tissue>
    </source>
</reference>
<keyword evidence="5" id="KW-1015">Disulfide bond</keyword>
<dbReference type="SUPFAM" id="SSF57362">
    <property type="entry name" value="BPTI-like"/>
    <property type="match status" value="1"/>
</dbReference>
<dbReference type="GO" id="GO:0004867">
    <property type="term" value="F:serine-type endopeptidase inhibitor activity"/>
    <property type="evidence" value="ECO:0007669"/>
    <property type="project" value="UniProtKB-KW"/>
</dbReference>
<keyword evidence="3" id="KW-0646">Protease inhibitor</keyword>
<dbReference type="InterPro" id="IPR002223">
    <property type="entry name" value="Kunitz_BPTI"/>
</dbReference>
<dbReference type="Proteomes" id="UP000295192">
    <property type="component" value="Unassembled WGS sequence"/>
</dbReference>
<dbReference type="AlphaFoldDB" id="A0A484BUI0"/>
<dbReference type="InterPro" id="IPR020901">
    <property type="entry name" value="Prtase_inh_Kunz-CS"/>
</dbReference>
<evidence type="ECO:0000313" key="9">
    <source>
        <dbReference type="EMBL" id="TDG51411.1"/>
    </source>
</evidence>
<evidence type="ECO:0000259" key="8">
    <source>
        <dbReference type="PROSITE" id="PS50279"/>
    </source>
</evidence>
<keyword evidence="2" id="KW-0964">Secreted</keyword>
<dbReference type="PROSITE" id="PS00280">
    <property type="entry name" value="BPTI_KUNITZ_1"/>
    <property type="match status" value="1"/>
</dbReference>
<dbReference type="OrthoDB" id="4473401at2759"/>
<feature type="compositionally biased region" description="Low complexity" evidence="6">
    <location>
        <begin position="85"/>
        <end position="102"/>
    </location>
</feature>
<evidence type="ECO:0000256" key="5">
    <source>
        <dbReference type="ARBA" id="ARBA00023157"/>
    </source>
</evidence>
<evidence type="ECO:0000256" key="3">
    <source>
        <dbReference type="ARBA" id="ARBA00022690"/>
    </source>
</evidence>
<dbReference type="PANTHER" id="PTHR10083">
    <property type="entry name" value="KUNITZ-TYPE PROTEASE INHIBITOR-RELATED"/>
    <property type="match status" value="1"/>
</dbReference>
<feature type="chain" id="PRO_5019715079" description="BPTI/Kunitz inhibitor domain-containing protein" evidence="7">
    <location>
        <begin position="17"/>
        <end position="163"/>
    </location>
</feature>
<dbReference type="InterPro" id="IPR050098">
    <property type="entry name" value="TFPI/VKTCI-like"/>
</dbReference>
<accession>A0A484BUI0</accession>
<evidence type="ECO:0000256" key="1">
    <source>
        <dbReference type="ARBA" id="ARBA00004613"/>
    </source>
</evidence>
<dbReference type="InterPro" id="IPR036880">
    <property type="entry name" value="Kunitz_BPTI_sf"/>
</dbReference>
<dbReference type="OMA" id="FQSEIEC"/>
<proteinExistence type="predicted"/>
<feature type="compositionally biased region" description="Basic and acidic residues" evidence="6">
    <location>
        <begin position="152"/>
        <end position="163"/>
    </location>
</feature>
<evidence type="ECO:0000256" key="7">
    <source>
        <dbReference type="SAM" id="SignalP"/>
    </source>
</evidence>
<dbReference type="Gene3D" id="4.10.410.10">
    <property type="entry name" value="Pancreatic trypsin inhibitor Kunitz domain"/>
    <property type="match status" value="1"/>
</dbReference>
<evidence type="ECO:0000256" key="4">
    <source>
        <dbReference type="ARBA" id="ARBA00022900"/>
    </source>
</evidence>
<comment type="subcellular location">
    <subcellularLocation>
        <location evidence="1">Secreted</location>
    </subcellularLocation>
</comment>
<dbReference type="SMART" id="SM00131">
    <property type="entry name" value="KU"/>
    <property type="match status" value="1"/>
</dbReference>
<feature type="signal peptide" evidence="7">
    <location>
        <begin position="1"/>
        <end position="16"/>
    </location>
</feature>